<protein>
    <recommendedName>
        <fullName evidence="2">DUF58 domain-containing protein</fullName>
    </recommendedName>
</protein>
<dbReference type="Proteomes" id="UP000215459">
    <property type="component" value="Unassembled WGS sequence"/>
</dbReference>
<sequence>MTLSKRSSVRLWFRDNALLPSHRMLAAIALGILFTGLGILTGQGKSFFTLYYALLALIGGYDAFLLIRDSDLEFVRKSDGFFELGEDSRVQIVIRHAGSYPLRCMVRDDYPKGFRVDRREMSVIVPARGSTSVSYSVRAHRRGRHRFGRIHIRAWSRWGLFVRQQAESAEEEKRVYPRLAEVRKVKGGVYRKQLTMEGPHSRHGLGRGSEYSHIRDYVPDDEPRWINWSATARRGRLATNVYQPEQGQHIAILIDCGRIMGVSDGESSRLDRAVEGALAFAAVALDRGDKVSLIAFSSGIKRWVPSGKGGKQLQHIIDACFDLEPDFVESGYQTALESLAFHHKRRTLVALFTDAGNLTFADELVRQIAILQRRHLILTVTMNDLRLAEGIRCYPDSELEVYQKTIAQLMGNEREDRLNQLKRRGMVVLNVPGDQLASDVIQTYMDIKNRSLL</sequence>
<keyword evidence="1" id="KW-1133">Transmembrane helix</keyword>
<comment type="caution">
    <text evidence="3">The sequence shown here is derived from an EMBL/GenBank/DDBJ whole genome shotgun (WGS) entry which is preliminary data.</text>
</comment>
<dbReference type="PANTHER" id="PTHR33608:SF3">
    <property type="entry name" value="SLR2013 PROTEIN"/>
    <property type="match status" value="1"/>
</dbReference>
<keyword evidence="4" id="KW-1185">Reference proteome</keyword>
<dbReference type="InterPro" id="IPR002881">
    <property type="entry name" value="DUF58"/>
</dbReference>
<feature type="transmembrane region" description="Helical" evidence="1">
    <location>
        <begin position="21"/>
        <end position="41"/>
    </location>
</feature>
<evidence type="ECO:0000313" key="3">
    <source>
        <dbReference type="EMBL" id="OYD09576.1"/>
    </source>
</evidence>
<dbReference type="Gene3D" id="3.40.50.410">
    <property type="entry name" value="von Willebrand factor, type A domain"/>
    <property type="match status" value="1"/>
</dbReference>
<name>A0A235BBC6_9BACL</name>
<gene>
    <name evidence="3" type="ORF">CHM34_00745</name>
</gene>
<feature type="domain" description="DUF58" evidence="2">
    <location>
        <begin position="214"/>
        <end position="386"/>
    </location>
</feature>
<accession>A0A235BBC6</accession>
<dbReference type="SUPFAM" id="SSF53300">
    <property type="entry name" value="vWA-like"/>
    <property type="match status" value="1"/>
</dbReference>
<evidence type="ECO:0000313" key="4">
    <source>
        <dbReference type="Proteomes" id="UP000215459"/>
    </source>
</evidence>
<dbReference type="PANTHER" id="PTHR33608">
    <property type="entry name" value="BLL2464 PROTEIN"/>
    <property type="match status" value="1"/>
</dbReference>
<evidence type="ECO:0000259" key="2">
    <source>
        <dbReference type="Pfam" id="PF01882"/>
    </source>
</evidence>
<dbReference type="OrthoDB" id="9778037at2"/>
<keyword evidence="1" id="KW-0472">Membrane</keyword>
<dbReference type="Pfam" id="PF01882">
    <property type="entry name" value="DUF58"/>
    <property type="match status" value="1"/>
</dbReference>
<keyword evidence="1" id="KW-0812">Transmembrane</keyword>
<dbReference type="AlphaFoldDB" id="A0A235BBC6"/>
<dbReference type="CDD" id="cd00198">
    <property type="entry name" value="vWFA"/>
    <property type="match status" value="1"/>
</dbReference>
<reference evidence="3 4" key="1">
    <citation type="submission" date="2017-07" db="EMBL/GenBank/DDBJ databases">
        <title>The genome sequence of Paludifilum halophilum highlights mechanisms for microbial adaptation to high salt environemnts.</title>
        <authorList>
            <person name="Belbahri L."/>
        </authorList>
    </citation>
    <scope>NUCLEOTIDE SEQUENCE [LARGE SCALE GENOMIC DNA]</scope>
    <source>
        <strain evidence="3 4">DSM 102817</strain>
    </source>
</reference>
<organism evidence="3 4">
    <name type="scientific">Paludifilum halophilum</name>
    <dbReference type="NCBI Taxonomy" id="1642702"/>
    <lineage>
        <taxon>Bacteria</taxon>
        <taxon>Bacillati</taxon>
        <taxon>Bacillota</taxon>
        <taxon>Bacilli</taxon>
        <taxon>Bacillales</taxon>
        <taxon>Thermoactinomycetaceae</taxon>
        <taxon>Paludifilum</taxon>
    </lineage>
</organism>
<dbReference type="EMBL" id="NOWF01000001">
    <property type="protein sequence ID" value="OYD09576.1"/>
    <property type="molecule type" value="Genomic_DNA"/>
</dbReference>
<feature type="transmembrane region" description="Helical" evidence="1">
    <location>
        <begin position="47"/>
        <end position="67"/>
    </location>
</feature>
<dbReference type="RefSeq" id="WP_094262676.1">
    <property type="nucleotide sequence ID" value="NZ_NOWF01000001.1"/>
</dbReference>
<evidence type="ECO:0000256" key="1">
    <source>
        <dbReference type="SAM" id="Phobius"/>
    </source>
</evidence>
<proteinExistence type="predicted"/>
<dbReference type="InterPro" id="IPR036465">
    <property type="entry name" value="vWFA_dom_sf"/>
</dbReference>